<feature type="domain" description="Mrr-like" evidence="1">
    <location>
        <begin position="66"/>
        <end position="163"/>
    </location>
</feature>
<evidence type="ECO:0000313" key="2">
    <source>
        <dbReference type="EMBL" id="QHT13169.1"/>
    </source>
</evidence>
<dbReference type="EMBL" id="MN739563">
    <property type="protein sequence ID" value="QHT13169.1"/>
    <property type="molecule type" value="Genomic_DNA"/>
</dbReference>
<accession>A0A6C0DB46</accession>
<name>A0A6C0DB46_9ZZZZ</name>
<dbReference type="InterPro" id="IPR039442">
    <property type="entry name" value="Mrr-like_dom"/>
</dbReference>
<dbReference type="Pfam" id="PF13156">
    <property type="entry name" value="Mrr_cat_2"/>
    <property type="match status" value="1"/>
</dbReference>
<dbReference type="SUPFAM" id="SSF52980">
    <property type="entry name" value="Restriction endonuclease-like"/>
    <property type="match status" value="1"/>
</dbReference>
<evidence type="ECO:0000259" key="1">
    <source>
        <dbReference type="Pfam" id="PF13156"/>
    </source>
</evidence>
<reference evidence="2" key="1">
    <citation type="journal article" date="2020" name="Nature">
        <title>Giant virus diversity and host interactions through global metagenomics.</title>
        <authorList>
            <person name="Schulz F."/>
            <person name="Roux S."/>
            <person name="Paez-Espino D."/>
            <person name="Jungbluth S."/>
            <person name="Walsh D.A."/>
            <person name="Denef V.J."/>
            <person name="McMahon K.D."/>
            <person name="Konstantinidis K.T."/>
            <person name="Eloe-Fadrosh E.A."/>
            <person name="Kyrpides N.C."/>
            <person name="Woyke T."/>
        </authorList>
    </citation>
    <scope>NUCLEOTIDE SEQUENCE</scope>
    <source>
        <strain evidence="2">GVMAG-M-3300023174-131</strain>
    </source>
</reference>
<organism evidence="2">
    <name type="scientific">viral metagenome</name>
    <dbReference type="NCBI Taxonomy" id="1070528"/>
    <lineage>
        <taxon>unclassified sequences</taxon>
        <taxon>metagenomes</taxon>
        <taxon>organismal metagenomes</taxon>
    </lineage>
</organism>
<protein>
    <recommendedName>
        <fullName evidence="1">Mrr-like domain-containing protein</fullName>
    </recommendedName>
</protein>
<proteinExistence type="predicted"/>
<sequence length="241" mass="28348">MIELNKLLYTIYLKSPVNLFTEFLVECQKSYAKPAHTLLELKQRNNNKIKGDIFEEFCVLYLLNIKKYDKVWLLKDTPEDILTKLNLKRRDMGIDIIVENKEFYYAVQCKYKKHNTMKKNVLSWKVLSTFYALCLKAGPFEKYIVMTNCDYVRHAVTKNEKDISICLKSFENITKDEWLTMCDVTGKTISQNISSMCDENIPSMCDIVENTISQPDDIVKDTKLTLENLRNKRLAFYDKKI</sequence>
<dbReference type="InterPro" id="IPR011335">
    <property type="entry name" value="Restrct_endonuc-II-like"/>
</dbReference>
<dbReference type="AlphaFoldDB" id="A0A6C0DB46"/>